<proteinExistence type="predicted"/>
<comment type="caution">
    <text evidence="4">The sequence shown here is derived from an EMBL/GenBank/DDBJ whole genome shotgun (WGS) entry which is preliminary data.</text>
</comment>
<evidence type="ECO:0000256" key="2">
    <source>
        <dbReference type="ARBA" id="ARBA00022840"/>
    </source>
</evidence>
<dbReference type="AlphaFoldDB" id="A0AAW1LH95"/>
<dbReference type="GO" id="GO:0007166">
    <property type="term" value="P:cell surface receptor signaling pathway"/>
    <property type="evidence" value="ECO:0007669"/>
    <property type="project" value="InterPro"/>
</dbReference>
<dbReference type="SUPFAM" id="SSF56112">
    <property type="entry name" value="Protein kinase-like (PK-like)"/>
    <property type="match status" value="1"/>
</dbReference>
<keyword evidence="5" id="KW-1185">Reference proteome</keyword>
<dbReference type="GO" id="GO:0004674">
    <property type="term" value="F:protein serine/threonine kinase activity"/>
    <property type="evidence" value="ECO:0007669"/>
    <property type="project" value="TreeGrafter"/>
</dbReference>
<dbReference type="InterPro" id="IPR001245">
    <property type="entry name" value="Ser-Thr/Tyr_kinase_cat_dom"/>
</dbReference>
<reference evidence="4" key="1">
    <citation type="submission" date="2024-03" db="EMBL/GenBank/DDBJ databases">
        <title>WGS assembly of Saponaria officinalis var. Norfolk2.</title>
        <authorList>
            <person name="Jenkins J."/>
            <person name="Shu S."/>
            <person name="Grimwood J."/>
            <person name="Barry K."/>
            <person name="Goodstein D."/>
            <person name="Schmutz J."/>
            <person name="Leebens-Mack J."/>
            <person name="Osbourn A."/>
        </authorList>
    </citation>
    <scope>NUCLEOTIDE SEQUENCE [LARGE SCALE GENOMIC DNA]</scope>
    <source>
        <strain evidence="4">JIC</strain>
    </source>
</reference>
<organism evidence="4 5">
    <name type="scientific">Saponaria officinalis</name>
    <name type="common">Common soapwort</name>
    <name type="synonym">Lychnis saponaria</name>
    <dbReference type="NCBI Taxonomy" id="3572"/>
    <lineage>
        <taxon>Eukaryota</taxon>
        <taxon>Viridiplantae</taxon>
        <taxon>Streptophyta</taxon>
        <taxon>Embryophyta</taxon>
        <taxon>Tracheophyta</taxon>
        <taxon>Spermatophyta</taxon>
        <taxon>Magnoliopsida</taxon>
        <taxon>eudicotyledons</taxon>
        <taxon>Gunneridae</taxon>
        <taxon>Pentapetalae</taxon>
        <taxon>Caryophyllales</taxon>
        <taxon>Caryophyllaceae</taxon>
        <taxon>Caryophylleae</taxon>
        <taxon>Saponaria</taxon>
    </lineage>
</organism>
<dbReference type="PROSITE" id="PS50011">
    <property type="entry name" value="PROTEIN_KINASE_DOM"/>
    <property type="match status" value="1"/>
</dbReference>
<dbReference type="Pfam" id="PF07714">
    <property type="entry name" value="PK_Tyr_Ser-Thr"/>
    <property type="match status" value="1"/>
</dbReference>
<protein>
    <recommendedName>
        <fullName evidence="3">Protein kinase domain-containing protein</fullName>
    </recommendedName>
</protein>
<name>A0AAW1LH95_SAPOF</name>
<gene>
    <name evidence="4" type="ORF">RND81_04G228800</name>
</gene>
<evidence type="ECO:0000256" key="1">
    <source>
        <dbReference type="ARBA" id="ARBA00022741"/>
    </source>
</evidence>
<evidence type="ECO:0000313" key="5">
    <source>
        <dbReference type="Proteomes" id="UP001443914"/>
    </source>
</evidence>
<dbReference type="InterPro" id="IPR000719">
    <property type="entry name" value="Prot_kinase_dom"/>
</dbReference>
<dbReference type="EMBL" id="JBDFQZ010000004">
    <property type="protein sequence ID" value="KAK9735799.1"/>
    <property type="molecule type" value="Genomic_DNA"/>
</dbReference>
<evidence type="ECO:0000313" key="4">
    <source>
        <dbReference type="EMBL" id="KAK9735799.1"/>
    </source>
</evidence>
<keyword evidence="2" id="KW-0067">ATP-binding</keyword>
<dbReference type="InterPro" id="IPR011009">
    <property type="entry name" value="Kinase-like_dom_sf"/>
</dbReference>
<dbReference type="Proteomes" id="UP001443914">
    <property type="component" value="Unassembled WGS sequence"/>
</dbReference>
<dbReference type="Gene3D" id="3.30.200.20">
    <property type="entry name" value="Phosphorylase Kinase, domain 1"/>
    <property type="match status" value="1"/>
</dbReference>
<feature type="domain" description="Protein kinase" evidence="3">
    <location>
        <begin position="64"/>
        <end position="339"/>
    </location>
</feature>
<dbReference type="InterPro" id="IPR045274">
    <property type="entry name" value="WAK-like"/>
</dbReference>
<accession>A0AAW1LH95</accession>
<keyword evidence="1" id="KW-0547">Nucleotide-binding</keyword>
<dbReference type="GO" id="GO:0005886">
    <property type="term" value="C:plasma membrane"/>
    <property type="evidence" value="ECO:0007669"/>
    <property type="project" value="TreeGrafter"/>
</dbReference>
<evidence type="ECO:0000259" key="3">
    <source>
        <dbReference type="PROSITE" id="PS50011"/>
    </source>
</evidence>
<dbReference type="GO" id="GO:0005524">
    <property type="term" value="F:ATP binding"/>
    <property type="evidence" value="ECO:0007669"/>
    <property type="project" value="UniProtKB-KW"/>
</dbReference>
<dbReference type="PANTHER" id="PTHR27005">
    <property type="entry name" value="WALL-ASSOCIATED RECEPTOR KINASE-LIKE 21"/>
    <property type="match status" value="1"/>
</dbReference>
<dbReference type="Gene3D" id="1.10.510.10">
    <property type="entry name" value="Transferase(Phosphotransferase) domain 1"/>
    <property type="match status" value="1"/>
</dbReference>
<dbReference type="PANTHER" id="PTHR27005:SF468">
    <property type="entry name" value="OS01G0310500 PROTEIN"/>
    <property type="match status" value="1"/>
</dbReference>
<sequence>MGQILTKNKNKHKKIEKFESKEEYFIKNGGILLEKQMTLSKGQNMTCHVKIVSQEEIKHATDSYDPQLIVARPREANVYLGTLDDRVVAVKAPKQLDLNPELVDLFLTEVSISTVIRHENMNKILGCCLETYIPMIVYDNEKKGKNLHEILHGEMPLEKPFKWIGRLRGATDVAYALSYMHNALSKPLVHRDVKSFGVLIDSSFHAILVNVAYSVLINPGKKEQRWPVYGTPGYIDPEYIETRELTDKCDVYSFGVLVLELLTGLDPFEMAKSGINLVGEFVSKVERNGGIKEMIDVNVVEEEGHMEEIQRFAQLALQCVAKKGDERPTMIAVVEELWRIQEGRRNNQR</sequence>